<reference evidence="2 3" key="1">
    <citation type="submission" date="2021-06" db="EMBL/GenBank/DDBJ databases">
        <title>Caerostris extrusa draft genome.</title>
        <authorList>
            <person name="Kono N."/>
            <person name="Arakawa K."/>
        </authorList>
    </citation>
    <scope>NUCLEOTIDE SEQUENCE [LARGE SCALE GENOMIC DNA]</scope>
</reference>
<dbReference type="EMBL" id="BPLR01007047">
    <property type="protein sequence ID" value="GIY14088.1"/>
    <property type="molecule type" value="Genomic_DNA"/>
</dbReference>
<evidence type="ECO:0000313" key="3">
    <source>
        <dbReference type="Proteomes" id="UP001054945"/>
    </source>
</evidence>
<evidence type="ECO:0000256" key="1">
    <source>
        <dbReference type="SAM" id="MobiDB-lite"/>
    </source>
</evidence>
<accession>A0AAV4R203</accession>
<comment type="caution">
    <text evidence="2">The sequence shown here is derived from an EMBL/GenBank/DDBJ whole genome shotgun (WGS) entry which is preliminary data.</text>
</comment>
<proteinExistence type="predicted"/>
<evidence type="ECO:0000313" key="2">
    <source>
        <dbReference type="EMBL" id="GIY14088.1"/>
    </source>
</evidence>
<gene>
    <name evidence="2" type="ORF">CEXT_335731</name>
</gene>
<sequence>MHPKSFSRKESFGSKSMPPSKHGALFHEGLHKHRTSHSAAVTSEEVYFLWRPTGRNQREELCLEIAVANQWIHLFLSIAAEMLRLRNEEHLNSPMGKHLNTANGAPSCWNIKFGFKE</sequence>
<organism evidence="2 3">
    <name type="scientific">Caerostris extrusa</name>
    <name type="common">Bark spider</name>
    <name type="synonym">Caerostris bankana</name>
    <dbReference type="NCBI Taxonomy" id="172846"/>
    <lineage>
        <taxon>Eukaryota</taxon>
        <taxon>Metazoa</taxon>
        <taxon>Ecdysozoa</taxon>
        <taxon>Arthropoda</taxon>
        <taxon>Chelicerata</taxon>
        <taxon>Arachnida</taxon>
        <taxon>Araneae</taxon>
        <taxon>Araneomorphae</taxon>
        <taxon>Entelegynae</taxon>
        <taxon>Araneoidea</taxon>
        <taxon>Araneidae</taxon>
        <taxon>Caerostris</taxon>
    </lineage>
</organism>
<keyword evidence="3" id="KW-1185">Reference proteome</keyword>
<dbReference type="AlphaFoldDB" id="A0AAV4R203"/>
<name>A0AAV4R203_CAEEX</name>
<feature type="region of interest" description="Disordered" evidence="1">
    <location>
        <begin position="1"/>
        <end position="24"/>
    </location>
</feature>
<dbReference type="Proteomes" id="UP001054945">
    <property type="component" value="Unassembled WGS sequence"/>
</dbReference>
<protein>
    <submittedName>
        <fullName evidence="2">Uncharacterized protein</fullName>
    </submittedName>
</protein>